<gene>
    <name evidence="2" type="ORF">PHYSODRAFT_523935</name>
</gene>
<keyword evidence="1" id="KW-0472">Membrane</keyword>
<dbReference type="InParanoid" id="G5A3J4"/>
<keyword evidence="3" id="KW-1185">Reference proteome</keyword>
<feature type="transmembrane region" description="Helical" evidence="1">
    <location>
        <begin position="57"/>
        <end position="75"/>
    </location>
</feature>
<evidence type="ECO:0000313" key="2">
    <source>
        <dbReference type="EMBL" id="EGZ10210.1"/>
    </source>
</evidence>
<proteinExistence type="predicted"/>
<dbReference type="EMBL" id="JH159159">
    <property type="protein sequence ID" value="EGZ10210.1"/>
    <property type="molecule type" value="Genomic_DNA"/>
</dbReference>
<dbReference type="KEGG" id="psoj:PHYSODRAFT_523935"/>
<sequence>ATICRALKFELGLTRKATTKRAKENVPAEIGAYYYARSWRHSIGDLIGLFSCSDNRFILAVATAPFLLCVVFGTGR</sequence>
<dbReference type="Proteomes" id="UP000002640">
    <property type="component" value="Unassembled WGS sequence"/>
</dbReference>
<reference evidence="2 3" key="1">
    <citation type="journal article" date="2006" name="Science">
        <title>Phytophthora genome sequences uncover evolutionary origins and mechanisms of pathogenesis.</title>
        <authorList>
            <person name="Tyler B.M."/>
            <person name="Tripathy S."/>
            <person name="Zhang X."/>
            <person name="Dehal P."/>
            <person name="Jiang R.H."/>
            <person name="Aerts A."/>
            <person name="Arredondo F.D."/>
            <person name="Baxter L."/>
            <person name="Bensasson D."/>
            <person name="Beynon J.L."/>
            <person name="Chapman J."/>
            <person name="Damasceno C.M."/>
            <person name="Dorrance A.E."/>
            <person name="Dou D."/>
            <person name="Dickerman A.W."/>
            <person name="Dubchak I.L."/>
            <person name="Garbelotto M."/>
            <person name="Gijzen M."/>
            <person name="Gordon S.G."/>
            <person name="Govers F."/>
            <person name="Grunwald N.J."/>
            <person name="Huang W."/>
            <person name="Ivors K.L."/>
            <person name="Jones R.W."/>
            <person name="Kamoun S."/>
            <person name="Krampis K."/>
            <person name="Lamour K.H."/>
            <person name="Lee M.K."/>
            <person name="McDonald W.H."/>
            <person name="Medina M."/>
            <person name="Meijer H.J."/>
            <person name="Nordberg E.K."/>
            <person name="Maclean D.J."/>
            <person name="Ospina-Giraldo M.D."/>
            <person name="Morris P.F."/>
            <person name="Phuntumart V."/>
            <person name="Putnam N.H."/>
            <person name="Rash S."/>
            <person name="Rose J.K."/>
            <person name="Sakihama Y."/>
            <person name="Salamov A.A."/>
            <person name="Savidor A."/>
            <person name="Scheuring C.F."/>
            <person name="Smith B.M."/>
            <person name="Sobral B.W."/>
            <person name="Terry A."/>
            <person name="Torto-Alalibo T.A."/>
            <person name="Win J."/>
            <person name="Xu Z."/>
            <person name="Zhang H."/>
            <person name="Grigoriev I.V."/>
            <person name="Rokhsar D.S."/>
            <person name="Boore J.L."/>
        </authorList>
    </citation>
    <scope>NUCLEOTIDE SEQUENCE [LARGE SCALE GENOMIC DNA]</scope>
    <source>
        <strain evidence="2 3">P6497</strain>
    </source>
</reference>
<dbReference type="AlphaFoldDB" id="G5A3J4"/>
<protein>
    <submittedName>
        <fullName evidence="2">Uncharacterized protein</fullName>
    </submittedName>
</protein>
<feature type="non-terminal residue" evidence="2">
    <location>
        <position position="1"/>
    </location>
</feature>
<keyword evidence="1" id="KW-1133">Transmembrane helix</keyword>
<evidence type="ECO:0000256" key="1">
    <source>
        <dbReference type="SAM" id="Phobius"/>
    </source>
</evidence>
<name>G5A3J4_PHYSP</name>
<accession>G5A3J4</accession>
<dbReference type="RefSeq" id="XP_009535071.1">
    <property type="nucleotide sequence ID" value="XM_009536776.1"/>
</dbReference>
<keyword evidence="1" id="KW-0812">Transmembrane</keyword>
<evidence type="ECO:0000313" key="3">
    <source>
        <dbReference type="Proteomes" id="UP000002640"/>
    </source>
</evidence>
<organism evidence="2 3">
    <name type="scientific">Phytophthora sojae (strain P6497)</name>
    <name type="common">Soybean stem and root rot agent</name>
    <name type="synonym">Phytophthora megasperma f. sp. glycines</name>
    <dbReference type="NCBI Taxonomy" id="1094619"/>
    <lineage>
        <taxon>Eukaryota</taxon>
        <taxon>Sar</taxon>
        <taxon>Stramenopiles</taxon>
        <taxon>Oomycota</taxon>
        <taxon>Peronosporomycetes</taxon>
        <taxon>Peronosporales</taxon>
        <taxon>Peronosporaceae</taxon>
        <taxon>Phytophthora</taxon>
    </lineage>
</organism>
<dbReference type="GeneID" id="20660712"/>